<organism evidence="4 5">
    <name type="scientific">Burkholderia ubonensis</name>
    <dbReference type="NCBI Taxonomy" id="101571"/>
    <lineage>
        <taxon>Bacteria</taxon>
        <taxon>Pseudomonadati</taxon>
        <taxon>Pseudomonadota</taxon>
        <taxon>Betaproteobacteria</taxon>
        <taxon>Burkholderiales</taxon>
        <taxon>Burkholderiaceae</taxon>
        <taxon>Burkholderia</taxon>
        <taxon>Burkholderia cepacia complex</taxon>
    </lineage>
</organism>
<evidence type="ECO:0000259" key="3">
    <source>
        <dbReference type="PROSITE" id="PS51186"/>
    </source>
</evidence>
<dbReference type="PANTHER" id="PTHR43877">
    <property type="entry name" value="AMINOALKYLPHOSPHONATE N-ACETYLTRANSFERASE-RELATED-RELATED"/>
    <property type="match status" value="1"/>
</dbReference>
<evidence type="ECO:0000256" key="1">
    <source>
        <dbReference type="ARBA" id="ARBA00022679"/>
    </source>
</evidence>
<dbReference type="Gene3D" id="3.40.630.30">
    <property type="match status" value="1"/>
</dbReference>
<feature type="domain" description="N-acetyltransferase" evidence="3">
    <location>
        <begin position="114"/>
        <end position="246"/>
    </location>
</feature>
<keyword evidence="1 4" id="KW-0808">Transferase</keyword>
<keyword evidence="2" id="KW-0012">Acyltransferase</keyword>
<name>A0A1R1JCF9_9BURK</name>
<gene>
    <name evidence="4" type="ORF">BW685_12185</name>
</gene>
<proteinExistence type="predicted"/>
<dbReference type="AlphaFoldDB" id="A0A1R1JCF9"/>
<dbReference type="SUPFAM" id="SSF55729">
    <property type="entry name" value="Acyl-CoA N-acyltransferases (Nat)"/>
    <property type="match status" value="1"/>
</dbReference>
<dbReference type="EMBL" id="MTJZ01000012">
    <property type="protein sequence ID" value="OMG72993.1"/>
    <property type="molecule type" value="Genomic_DNA"/>
</dbReference>
<dbReference type="RefSeq" id="WP_076476753.1">
    <property type="nucleotide sequence ID" value="NZ_MTJZ01000012.1"/>
</dbReference>
<dbReference type="InterPro" id="IPR050832">
    <property type="entry name" value="Bact_Acetyltransf"/>
</dbReference>
<dbReference type="PROSITE" id="PS51186">
    <property type="entry name" value="GNAT"/>
    <property type="match status" value="1"/>
</dbReference>
<evidence type="ECO:0000256" key="2">
    <source>
        <dbReference type="ARBA" id="ARBA00023315"/>
    </source>
</evidence>
<evidence type="ECO:0000313" key="5">
    <source>
        <dbReference type="Proteomes" id="UP000187194"/>
    </source>
</evidence>
<accession>A0A1R1JCF9</accession>
<evidence type="ECO:0000313" key="4">
    <source>
        <dbReference type="EMBL" id="OMG72993.1"/>
    </source>
</evidence>
<dbReference type="CDD" id="cd04301">
    <property type="entry name" value="NAT_SF"/>
    <property type="match status" value="1"/>
</dbReference>
<dbReference type="GO" id="GO:0016747">
    <property type="term" value="F:acyltransferase activity, transferring groups other than amino-acyl groups"/>
    <property type="evidence" value="ECO:0007669"/>
    <property type="project" value="InterPro"/>
</dbReference>
<protein>
    <submittedName>
        <fullName evidence="4">GNAT family N-acetyltransferase</fullName>
    </submittedName>
</protein>
<dbReference type="InterPro" id="IPR000182">
    <property type="entry name" value="GNAT_dom"/>
</dbReference>
<reference evidence="4 5" key="1">
    <citation type="submission" date="2017-01" db="EMBL/GenBank/DDBJ databases">
        <title>Phylogeographic, genomic and meropenem susceptibility analysis of Burkholderia ubonensis.</title>
        <authorList>
            <person name="Price E.P."/>
            <person name="Sarovich D.S."/>
            <person name="Webb J.R."/>
            <person name="Hall C.M."/>
            <person name="Sahl J.W."/>
            <person name="Kaestli M."/>
            <person name="Mayo M."/>
            <person name="Harrington G."/>
            <person name="Baker A.L."/>
            <person name="Sidak-Loftis L.C."/>
            <person name="Lummis M."/>
            <person name="Schupp J.M."/>
            <person name="Gillece J.D."/>
            <person name="Tuanyok A."/>
            <person name="Warner J."/>
            <person name="Busch J.D."/>
            <person name="Keim P."/>
            <person name="Currie B.J."/>
            <person name="Wagner D.M."/>
        </authorList>
    </citation>
    <scope>NUCLEOTIDE SEQUENCE [LARGE SCALE GENOMIC DNA]</scope>
    <source>
        <strain evidence="4 5">A21</strain>
    </source>
</reference>
<dbReference type="Pfam" id="PF00583">
    <property type="entry name" value="Acetyltransf_1"/>
    <property type="match status" value="1"/>
</dbReference>
<sequence>MPTPAAASDAPVPLAETWSTFGHRKRAVRTFIAGYCSARDQRTAPVRDSEDGYAVQFDAAMGRPIEHYLIEGAPARDDGPFVAGAWVTRFGAAPLPDSLQHRTRRLATEHFMAADLQALSGDDALAQALACHAPADVDAFNAADAFPPFRPNPAAFLFAHRIDGRFAATARYGFASPDDIVVDRVGTADAYRRRGLATQLLAAIVAHARQRGARRAWLVSTEAGQALYRAAGFAHLAPVAVDEIVA</sequence>
<comment type="caution">
    <text evidence="4">The sequence shown here is derived from an EMBL/GenBank/DDBJ whole genome shotgun (WGS) entry which is preliminary data.</text>
</comment>
<dbReference type="InterPro" id="IPR016181">
    <property type="entry name" value="Acyl_CoA_acyltransferase"/>
</dbReference>
<dbReference type="Proteomes" id="UP000187194">
    <property type="component" value="Unassembled WGS sequence"/>
</dbReference>